<evidence type="ECO:0000256" key="12">
    <source>
        <dbReference type="ARBA" id="ARBA00049244"/>
    </source>
</evidence>
<evidence type="ECO:0000256" key="3">
    <source>
        <dbReference type="ARBA" id="ARBA00012417"/>
    </source>
</evidence>
<evidence type="ECO:0000256" key="6">
    <source>
        <dbReference type="ARBA" id="ARBA00022679"/>
    </source>
</evidence>
<evidence type="ECO:0000256" key="10">
    <source>
        <dbReference type="ARBA" id="ARBA00022932"/>
    </source>
</evidence>
<evidence type="ECO:0000256" key="8">
    <source>
        <dbReference type="ARBA" id="ARBA00022705"/>
    </source>
</evidence>
<evidence type="ECO:0000259" key="14">
    <source>
        <dbReference type="SMART" id="SM00481"/>
    </source>
</evidence>
<feature type="domain" description="Polymerase/histidinol phosphatase N-terminal" evidence="14">
    <location>
        <begin position="12"/>
        <end position="79"/>
    </location>
</feature>
<protein>
    <recommendedName>
        <fullName evidence="4">Error-prone DNA polymerase</fullName>
        <ecNumber evidence="3">2.7.7.7</ecNumber>
    </recommendedName>
</protein>
<dbReference type="SMART" id="SM00481">
    <property type="entry name" value="POLIIIAc"/>
    <property type="match status" value="1"/>
</dbReference>
<keyword evidence="11" id="KW-0234">DNA repair</keyword>
<organism evidence="15 16">
    <name type="scientific">Vulcanimicrobium alpinum</name>
    <dbReference type="NCBI Taxonomy" id="3016050"/>
    <lineage>
        <taxon>Bacteria</taxon>
        <taxon>Bacillati</taxon>
        <taxon>Vulcanimicrobiota</taxon>
        <taxon>Vulcanimicrobiia</taxon>
        <taxon>Vulcanimicrobiales</taxon>
        <taxon>Vulcanimicrobiaceae</taxon>
        <taxon>Vulcanimicrobium</taxon>
    </lineage>
</organism>
<keyword evidence="7" id="KW-0548">Nucleotidyltransferase</keyword>
<reference evidence="15 16" key="1">
    <citation type="journal article" date="2022" name="ISME Commun">
        <title>Vulcanimicrobium alpinus gen. nov. sp. nov., the first cultivated representative of the candidate phylum 'Eremiobacterota', is a metabolically versatile aerobic anoxygenic phototroph.</title>
        <authorList>
            <person name="Yabe S."/>
            <person name="Muto K."/>
            <person name="Abe K."/>
            <person name="Yokota A."/>
            <person name="Staudigel H."/>
            <person name="Tebo B.M."/>
        </authorList>
    </citation>
    <scope>NUCLEOTIDE SEQUENCE [LARGE SCALE GENOMIC DNA]</scope>
    <source>
        <strain evidence="15 16">WC8-2</strain>
    </source>
</reference>
<evidence type="ECO:0000256" key="2">
    <source>
        <dbReference type="ARBA" id="ARBA00007391"/>
    </source>
</evidence>
<evidence type="ECO:0000313" key="16">
    <source>
        <dbReference type="Proteomes" id="UP001317532"/>
    </source>
</evidence>
<dbReference type="Gene3D" id="1.10.150.870">
    <property type="match status" value="1"/>
</dbReference>
<dbReference type="Pfam" id="PF07733">
    <property type="entry name" value="DNA_pol3_alpha"/>
    <property type="match status" value="2"/>
</dbReference>
<dbReference type="EMBL" id="AP025523">
    <property type="protein sequence ID" value="BDE04801.1"/>
    <property type="molecule type" value="Genomic_DNA"/>
</dbReference>
<dbReference type="PANTHER" id="PTHR32294">
    <property type="entry name" value="DNA POLYMERASE III SUBUNIT ALPHA"/>
    <property type="match status" value="1"/>
</dbReference>
<evidence type="ECO:0000256" key="5">
    <source>
        <dbReference type="ARBA" id="ARBA00022490"/>
    </source>
</evidence>
<dbReference type="HAMAP" id="MF_01902">
    <property type="entry name" value="DNApol_error_prone"/>
    <property type="match status" value="1"/>
</dbReference>
<dbReference type="GO" id="GO:0005737">
    <property type="term" value="C:cytoplasm"/>
    <property type="evidence" value="ECO:0007669"/>
    <property type="project" value="UniProtKB-SubCell"/>
</dbReference>
<dbReference type="GO" id="GO:0003887">
    <property type="term" value="F:DNA-directed DNA polymerase activity"/>
    <property type="evidence" value="ECO:0007669"/>
    <property type="project" value="UniProtKB-KW"/>
</dbReference>
<gene>
    <name evidence="15" type="ORF">WPS_00770</name>
</gene>
<dbReference type="InterPro" id="IPR004365">
    <property type="entry name" value="NA-bd_OB_tRNA"/>
</dbReference>
<dbReference type="CDD" id="cd04485">
    <property type="entry name" value="DnaE_OBF"/>
    <property type="match status" value="1"/>
</dbReference>
<dbReference type="Gene3D" id="3.20.20.140">
    <property type="entry name" value="Metal-dependent hydrolases"/>
    <property type="match status" value="1"/>
</dbReference>
<keyword evidence="16" id="KW-1185">Reference proteome</keyword>
<accession>A0AAN1XRY6</accession>
<dbReference type="RefSeq" id="WP_317995888.1">
    <property type="nucleotide sequence ID" value="NZ_AP025523.1"/>
</dbReference>
<keyword evidence="6" id="KW-0808">Transferase</keyword>
<dbReference type="GO" id="GO:0008408">
    <property type="term" value="F:3'-5' exonuclease activity"/>
    <property type="evidence" value="ECO:0007669"/>
    <property type="project" value="InterPro"/>
</dbReference>
<dbReference type="Pfam" id="PF02811">
    <property type="entry name" value="PHP"/>
    <property type="match status" value="1"/>
</dbReference>
<dbReference type="GO" id="GO:0003676">
    <property type="term" value="F:nucleic acid binding"/>
    <property type="evidence" value="ECO:0007669"/>
    <property type="project" value="InterPro"/>
</dbReference>
<dbReference type="KEGG" id="vab:WPS_00770"/>
<dbReference type="InterPro" id="IPR023073">
    <property type="entry name" value="DnaE2"/>
</dbReference>
<dbReference type="Pfam" id="PF17657">
    <property type="entry name" value="DNA_pol3_finger"/>
    <property type="match status" value="1"/>
</dbReference>
<sequence length="1162" mass="128469">MLGVPMALPEYAELHCWSNFSFLEGASHPEELVAHGTALGLRGVALTDRDGLYGAVRFAKAAAGTRLAALCGAELTLETDDADPIRPSRPARPSKEVPTDSPRLVLIAADKAGYANLARLISTAQLRGRKRDARLRLEDLDGRTAGLVALSGGRNGVIEKALLRRDGDAATALGARLRDLFPGRFYLELQHHVRPEDPALIRALVRLGLRLDVPYVATNGVAYANRDDGLLSDVLACVKFGASLQTAGTLLRPNHEYHLKTPAQMARLFDEFPLALRNTITIVERCEFRLQKLAGEFPLFPIPENETSPQSYLRTLVYRGARGRYAWPLDPKVERQLEYELGIIARMDLAGYFLVVWDIARAAKELGVLAQGRGSAANSAVCYALEITAVDPIAGELLFERFLSEERGEVPDIDIDFAHQDREKVIQYVYERYDREHAAMAAEVITYRTRSAIRDVGKALGLGLGQIDQIVREYDARESLSGALGAEHVDYAPLPSSVAKRRDFDAGSNVVPSRGDDVPAATPGRTVTPGFQDADEAATAPSPQRAPANRTDPQHAHGSKVKAHPSHLYGFAAKDFGPDPDAQLRGPVGGELGTLMMVLCRRMDGFPRHMGIHSGGMVVTRSPLVEVAPVEWATMRDRTIVQWDKDDLSDLGLIKIDLLGLGMLSLLRDAFALYRRRYPQRAPISLEAIPADDAPTYRMLQRADSIGVFQVESRAQQSMLPRLKPQRFYDLVMQVAIIRPGPIQGDMIHPFLRRRNGQEPVTYPHPKLKPILERTLGVPLFQEQGMRMAMEAAGFSAGEADQLRRAMGHKRSRERMAQIYPRLVEGMVANGIDRAAADQLFHMLEGFADYGFPESHAASFALLAYASAYVKCHEPAIFCAAILNVQPMGFYSTEVLVNDARRHDVVVKPVAVNESEWWSFVDDDGALRLGFHLVRGMGDAQRERLERALGGDGEFVDLIDFARRTGLERDAMENLAAAGAFAPWFATRREAMWALRGLDEREARGELGRSMEIEDEPRAAFSALTAVETTTLDIHATGVSDVQPIAHVRSFLDTQNVLAASRLPSMPKNLVCKIGGLVITRQRPGTAKGFVFLTIEDETGLANVIVRPDVYERYRRTIRSSQCLIVEGTLQKEQGCIDVIMKRCWTLDAYGTTEKVRARNFH</sequence>
<comment type="catalytic activity">
    <reaction evidence="12">
        <text>DNA(n) + a 2'-deoxyribonucleoside 5'-triphosphate = DNA(n+1) + diphosphate</text>
        <dbReference type="Rhea" id="RHEA:22508"/>
        <dbReference type="Rhea" id="RHEA-COMP:17339"/>
        <dbReference type="Rhea" id="RHEA-COMP:17340"/>
        <dbReference type="ChEBI" id="CHEBI:33019"/>
        <dbReference type="ChEBI" id="CHEBI:61560"/>
        <dbReference type="ChEBI" id="CHEBI:173112"/>
        <dbReference type="EC" id="2.7.7.7"/>
    </reaction>
</comment>
<keyword evidence="8" id="KW-0235">DNA replication</keyword>
<dbReference type="Pfam" id="PF14579">
    <property type="entry name" value="HHH_6"/>
    <property type="match status" value="1"/>
</dbReference>
<evidence type="ECO:0000256" key="4">
    <source>
        <dbReference type="ARBA" id="ARBA00017273"/>
    </source>
</evidence>
<dbReference type="InterPro" id="IPR003141">
    <property type="entry name" value="Pol/His_phosphatase_N"/>
</dbReference>
<dbReference type="SUPFAM" id="SSF89550">
    <property type="entry name" value="PHP domain-like"/>
    <property type="match status" value="1"/>
</dbReference>
<evidence type="ECO:0000256" key="9">
    <source>
        <dbReference type="ARBA" id="ARBA00022763"/>
    </source>
</evidence>
<dbReference type="Proteomes" id="UP001317532">
    <property type="component" value="Chromosome"/>
</dbReference>
<dbReference type="Pfam" id="PF01336">
    <property type="entry name" value="tRNA_anti-codon"/>
    <property type="match status" value="1"/>
</dbReference>
<name>A0AAN1XRY6_UNVUL</name>
<dbReference type="GO" id="GO:0006281">
    <property type="term" value="P:DNA repair"/>
    <property type="evidence" value="ECO:0007669"/>
    <property type="project" value="UniProtKB-KW"/>
</dbReference>
<evidence type="ECO:0000256" key="1">
    <source>
        <dbReference type="ARBA" id="ARBA00004496"/>
    </source>
</evidence>
<dbReference type="InterPro" id="IPR004805">
    <property type="entry name" value="DnaE2/DnaE/PolC"/>
</dbReference>
<evidence type="ECO:0000256" key="13">
    <source>
        <dbReference type="SAM" id="MobiDB-lite"/>
    </source>
</evidence>
<feature type="region of interest" description="Disordered" evidence="13">
    <location>
        <begin position="506"/>
        <end position="563"/>
    </location>
</feature>
<evidence type="ECO:0000313" key="15">
    <source>
        <dbReference type="EMBL" id="BDE04801.1"/>
    </source>
</evidence>
<dbReference type="EC" id="2.7.7.7" evidence="3"/>
<dbReference type="InterPro" id="IPR040982">
    <property type="entry name" value="DNA_pol3_finger"/>
</dbReference>
<comment type="subcellular location">
    <subcellularLocation>
        <location evidence="1">Cytoplasm</location>
    </subcellularLocation>
</comment>
<dbReference type="InterPro" id="IPR004013">
    <property type="entry name" value="PHP_dom"/>
</dbReference>
<dbReference type="GO" id="GO:0006260">
    <property type="term" value="P:DNA replication"/>
    <property type="evidence" value="ECO:0007669"/>
    <property type="project" value="UniProtKB-KW"/>
</dbReference>
<dbReference type="InterPro" id="IPR016195">
    <property type="entry name" value="Pol/histidinol_Pase-like"/>
</dbReference>
<proteinExistence type="inferred from homology"/>
<keyword evidence="10" id="KW-0239">DNA-directed DNA polymerase</keyword>
<dbReference type="InterPro" id="IPR029460">
    <property type="entry name" value="DNAPol_HHH"/>
</dbReference>
<dbReference type="AlphaFoldDB" id="A0AAN1XRY6"/>
<comment type="similarity">
    <text evidence="2">Belongs to the DNA polymerase type-C family. DnaE2 subfamily.</text>
</comment>
<evidence type="ECO:0000256" key="11">
    <source>
        <dbReference type="ARBA" id="ARBA00023204"/>
    </source>
</evidence>
<evidence type="ECO:0000256" key="7">
    <source>
        <dbReference type="ARBA" id="ARBA00022695"/>
    </source>
</evidence>
<dbReference type="PANTHER" id="PTHR32294:SF4">
    <property type="entry name" value="ERROR-PRONE DNA POLYMERASE"/>
    <property type="match status" value="1"/>
</dbReference>
<dbReference type="InterPro" id="IPR011708">
    <property type="entry name" value="DNA_pol3_alpha_NTPase_dom"/>
</dbReference>
<keyword evidence="5" id="KW-0963">Cytoplasm</keyword>
<keyword evidence="9" id="KW-0227">DNA damage</keyword>